<name>A0AAV7LHS8_PLEWA</name>
<keyword evidence="2" id="KW-1185">Reference proteome</keyword>
<proteinExistence type="predicted"/>
<reference evidence="1" key="1">
    <citation type="journal article" date="2022" name="bioRxiv">
        <title>Sequencing and chromosome-scale assembly of the giantPleurodeles waltlgenome.</title>
        <authorList>
            <person name="Brown T."/>
            <person name="Elewa A."/>
            <person name="Iarovenko S."/>
            <person name="Subramanian E."/>
            <person name="Araus A.J."/>
            <person name="Petzold A."/>
            <person name="Susuki M."/>
            <person name="Suzuki K.-i.T."/>
            <person name="Hayashi T."/>
            <person name="Toyoda A."/>
            <person name="Oliveira C."/>
            <person name="Osipova E."/>
            <person name="Leigh N.D."/>
            <person name="Simon A."/>
            <person name="Yun M.H."/>
        </authorList>
    </citation>
    <scope>NUCLEOTIDE SEQUENCE</scope>
    <source>
        <strain evidence="1">20211129_DDA</strain>
        <tissue evidence="1">Liver</tissue>
    </source>
</reference>
<evidence type="ECO:0000313" key="1">
    <source>
        <dbReference type="EMBL" id="KAJ1091155.1"/>
    </source>
</evidence>
<organism evidence="1 2">
    <name type="scientific">Pleurodeles waltl</name>
    <name type="common">Iberian ribbed newt</name>
    <dbReference type="NCBI Taxonomy" id="8319"/>
    <lineage>
        <taxon>Eukaryota</taxon>
        <taxon>Metazoa</taxon>
        <taxon>Chordata</taxon>
        <taxon>Craniata</taxon>
        <taxon>Vertebrata</taxon>
        <taxon>Euteleostomi</taxon>
        <taxon>Amphibia</taxon>
        <taxon>Batrachia</taxon>
        <taxon>Caudata</taxon>
        <taxon>Salamandroidea</taxon>
        <taxon>Salamandridae</taxon>
        <taxon>Pleurodelinae</taxon>
        <taxon>Pleurodeles</taxon>
    </lineage>
</organism>
<gene>
    <name evidence="1" type="ORF">NDU88_004282</name>
</gene>
<comment type="caution">
    <text evidence="1">The sequence shown here is derived from an EMBL/GenBank/DDBJ whole genome shotgun (WGS) entry which is preliminary data.</text>
</comment>
<accession>A0AAV7LHS8</accession>
<dbReference type="EMBL" id="JANPWB010000015">
    <property type="protein sequence ID" value="KAJ1091155.1"/>
    <property type="molecule type" value="Genomic_DNA"/>
</dbReference>
<dbReference type="AlphaFoldDB" id="A0AAV7LHS8"/>
<sequence length="92" mass="10111">MPRAGDTVRQDLAAQGPTVWQAKTVPLPALPEVHRTSEIRLVRGAGRPEMTKRVTIAATCQRSTQWEVQHSLCQQRRPVAPGDQVDESGMAP</sequence>
<protein>
    <submittedName>
        <fullName evidence="1">Uncharacterized protein</fullName>
    </submittedName>
</protein>
<evidence type="ECO:0000313" key="2">
    <source>
        <dbReference type="Proteomes" id="UP001066276"/>
    </source>
</evidence>
<dbReference type="Proteomes" id="UP001066276">
    <property type="component" value="Chromosome 11"/>
</dbReference>